<dbReference type="EMBL" id="BGPR01001342">
    <property type="protein sequence ID" value="GBM51557.1"/>
    <property type="molecule type" value="Genomic_DNA"/>
</dbReference>
<evidence type="ECO:0000313" key="1">
    <source>
        <dbReference type="EMBL" id="GBM51557.1"/>
    </source>
</evidence>
<protein>
    <submittedName>
        <fullName evidence="1">Uncharacterized protein</fullName>
    </submittedName>
</protein>
<gene>
    <name evidence="1" type="ORF">AVEN_184881_1</name>
</gene>
<evidence type="ECO:0000313" key="2">
    <source>
        <dbReference type="Proteomes" id="UP000499080"/>
    </source>
</evidence>
<name>A0A4Y2GEG2_ARAVE</name>
<sequence>MSDYHHLIAHSYRNPGSALFHHTRINNFPQVGEELAQIVEACKKGDCSDSDWSHLEHYNKRATPVMGRGCLIDNPSLNRKRPEGAACIASPR</sequence>
<proteinExistence type="predicted"/>
<dbReference type="Proteomes" id="UP000499080">
    <property type="component" value="Unassembled WGS sequence"/>
</dbReference>
<accession>A0A4Y2GEG2</accession>
<dbReference type="AlphaFoldDB" id="A0A4Y2GEG2"/>
<keyword evidence="2" id="KW-1185">Reference proteome</keyword>
<organism evidence="1 2">
    <name type="scientific">Araneus ventricosus</name>
    <name type="common">Orbweaver spider</name>
    <name type="synonym">Epeira ventricosa</name>
    <dbReference type="NCBI Taxonomy" id="182803"/>
    <lineage>
        <taxon>Eukaryota</taxon>
        <taxon>Metazoa</taxon>
        <taxon>Ecdysozoa</taxon>
        <taxon>Arthropoda</taxon>
        <taxon>Chelicerata</taxon>
        <taxon>Arachnida</taxon>
        <taxon>Araneae</taxon>
        <taxon>Araneomorphae</taxon>
        <taxon>Entelegynae</taxon>
        <taxon>Araneoidea</taxon>
        <taxon>Araneidae</taxon>
        <taxon>Araneus</taxon>
    </lineage>
</organism>
<reference evidence="1 2" key="1">
    <citation type="journal article" date="2019" name="Sci. Rep.">
        <title>Orb-weaving spider Araneus ventricosus genome elucidates the spidroin gene catalogue.</title>
        <authorList>
            <person name="Kono N."/>
            <person name="Nakamura H."/>
            <person name="Ohtoshi R."/>
            <person name="Moran D.A.P."/>
            <person name="Shinohara A."/>
            <person name="Yoshida Y."/>
            <person name="Fujiwara M."/>
            <person name="Mori M."/>
            <person name="Tomita M."/>
            <person name="Arakawa K."/>
        </authorList>
    </citation>
    <scope>NUCLEOTIDE SEQUENCE [LARGE SCALE GENOMIC DNA]</scope>
</reference>
<comment type="caution">
    <text evidence="1">The sequence shown here is derived from an EMBL/GenBank/DDBJ whole genome shotgun (WGS) entry which is preliminary data.</text>
</comment>